<sequence>MSSLVTLNSLKTANALFFLNISTTETGTNQVTVKDPVPMLFNIMAHV</sequence>
<gene>
    <name evidence="1" type="ORF">GBAR_LOCUS12430</name>
</gene>
<dbReference type="AlphaFoldDB" id="A0AA35S036"/>
<proteinExistence type="predicted"/>
<organism evidence="1 2">
    <name type="scientific">Geodia barretti</name>
    <name type="common">Barrett's horny sponge</name>
    <dbReference type="NCBI Taxonomy" id="519541"/>
    <lineage>
        <taxon>Eukaryota</taxon>
        <taxon>Metazoa</taxon>
        <taxon>Porifera</taxon>
        <taxon>Demospongiae</taxon>
        <taxon>Heteroscleromorpha</taxon>
        <taxon>Tetractinellida</taxon>
        <taxon>Astrophorina</taxon>
        <taxon>Geodiidae</taxon>
        <taxon>Geodia</taxon>
    </lineage>
</organism>
<dbReference type="Proteomes" id="UP001174909">
    <property type="component" value="Unassembled WGS sequence"/>
</dbReference>
<comment type="caution">
    <text evidence="1">The sequence shown here is derived from an EMBL/GenBank/DDBJ whole genome shotgun (WGS) entry which is preliminary data.</text>
</comment>
<keyword evidence="2" id="KW-1185">Reference proteome</keyword>
<dbReference type="EMBL" id="CASHTH010001850">
    <property type="protein sequence ID" value="CAI8020849.1"/>
    <property type="molecule type" value="Genomic_DNA"/>
</dbReference>
<evidence type="ECO:0000313" key="2">
    <source>
        <dbReference type="Proteomes" id="UP001174909"/>
    </source>
</evidence>
<protein>
    <submittedName>
        <fullName evidence="1">Uncharacterized protein</fullName>
    </submittedName>
</protein>
<name>A0AA35S036_GEOBA</name>
<accession>A0AA35S036</accession>
<evidence type="ECO:0000313" key="1">
    <source>
        <dbReference type="EMBL" id="CAI8020849.1"/>
    </source>
</evidence>
<reference evidence="1" key="1">
    <citation type="submission" date="2023-03" db="EMBL/GenBank/DDBJ databases">
        <authorList>
            <person name="Steffen K."/>
            <person name="Cardenas P."/>
        </authorList>
    </citation>
    <scope>NUCLEOTIDE SEQUENCE</scope>
</reference>